<dbReference type="AlphaFoldDB" id="A0A7J7K7A8"/>
<dbReference type="EMBL" id="VXIV02001338">
    <property type="protein sequence ID" value="KAF6033436.1"/>
    <property type="molecule type" value="Genomic_DNA"/>
</dbReference>
<organism evidence="1 2">
    <name type="scientific">Bugula neritina</name>
    <name type="common">Brown bryozoan</name>
    <name type="synonym">Sertularia neritina</name>
    <dbReference type="NCBI Taxonomy" id="10212"/>
    <lineage>
        <taxon>Eukaryota</taxon>
        <taxon>Metazoa</taxon>
        <taxon>Spiralia</taxon>
        <taxon>Lophotrochozoa</taxon>
        <taxon>Bryozoa</taxon>
        <taxon>Gymnolaemata</taxon>
        <taxon>Cheilostomatida</taxon>
        <taxon>Flustrina</taxon>
        <taxon>Buguloidea</taxon>
        <taxon>Bugulidae</taxon>
        <taxon>Bugula</taxon>
    </lineage>
</organism>
<dbReference type="Proteomes" id="UP000593567">
    <property type="component" value="Unassembled WGS sequence"/>
</dbReference>
<reference evidence="1" key="1">
    <citation type="submission" date="2020-06" db="EMBL/GenBank/DDBJ databases">
        <title>Draft genome of Bugula neritina, a colonial animal packing powerful symbionts and potential medicines.</title>
        <authorList>
            <person name="Rayko M."/>
        </authorList>
    </citation>
    <scope>NUCLEOTIDE SEQUENCE [LARGE SCALE GENOMIC DNA]</scope>
    <source>
        <strain evidence="1">Kwan_BN1</strain>
    </source>
</reference>
<comment type="caution">
    <text evidence="1">The sequence shown here is derived from an EMBL/GenBank/DDBJ whole genome shotgun (WGS) entry which is preliminary data.</text>
</comment>
<evidence type="ECO:0000313" key="2">
    <source>
        <dbReference type="Proteomes" id="UP000593567"/>
    </source>
</evidence>
<gene>
    <name evidence="1" type="ORF">EB796_008257</name>
</gene>
<accession>A0A7J7K7A8</accession>
<sequence length="156" mass="18238">MIAKLPASSVRNDWTGLEGKEPRLLLHTCLLLHSQSKLDEFFKYVQYLLFGQLPPHIIVEHEAALMACRPYKGRITYLRRILPDYDEVYKTPPALVSGENSLTENECWDLFNKACETAHRHKRYDTLFSIVKSGYCTHAFFSKKQWSDELDFKMHV</sequence>
<proteinExistence type="predicted"/>
<evidence type="ECO:0000313" key="1">
    <source>
        <dbReference type="EMBL" id="KAF6033436.1"/>
    </source>
</evidence>
<keyword evidence="2" id="KW-1185">Reference proteome</keyword>
<name>A0A7J7K7A8_BUGNE</name>
<protein>
    <submittedName>
        <fullName evidence="1">Uncharacterized protein</fullName>
    </submittedName>
</protein>